<dbReference type="EMBL" id="SRMI01000008">
    <property type="protein sequence ID" value="TVY65269.1"/>
    <property type="molecule type" value="Genomic_DNA"/>
</dbReference>
<sequence length="89" mass="9839">MDMSTPLRGSRDACPYQAMPRRSFLSPLFCDAIRIPSRWLPRTATPHGLSSGSDATLSDSATLYANLYPTICNHMMTLGQGHMRHVVVC</sequence>
<dbReference type="AlphaFoldDB" id="A0A559KYL0"/>
<organism evidence="1 2">
    <name type="scientific">Fusarium oxysporum f. sp. cubense</name>
    <dbReference type="NCBI Taxonomy" id="61366"/>
    <lineage>
        <taxon>Eukaryota</taxon>
        <taxon>Fungi</taxon>
        <taxon>Dikarya</taxon>
        <taxon>Ascomycota</taxon>
        <taxon>Pezizomycotina</taxon>
        <taxon>Sordariomycetes</taxon>
        <taxon>Hypocreomycetidae</taxon>
        <taxon>Hypocreales</taxon>
        <taxon>Nectriaceae</taxon>
        <taxon>Fusarium</taxon>
        <taxon>Fusarium oxysporum species complex</taxon>
    </lineage>
</organism>
<evidence type="ECO:0000313" key="1">
    <source>
        <dbReference type="EMBL" id="TVY65269.1"/>
    </source>
</evidence>
<gene>
    <name evidence="1" type="ORF">Focb16_v015942</name>
</gene>
<name>A0A559KYL0_FUSOC</name>
<dbReference type="Proteomes" id="UP000320707">
    <property type="component" value="Unassembled WGS sequence"/>
</dbReference>
<accession>A0A559KYL0</accession>
<evidence type="ECO:0000313" key="2">
    <source>
        <dbReference type="Proteomes" id="UP000320707"/>
    </source>
</evidence>
<proteinExistence type="predicted"/>
<reference evidence="1 2" key="1">
    <citation type="journal article" date="2019" name="Microbiol. Resour. Announc.">
        <title>High-quality draft genome sequence of Fusarium oxysporum f. sp. cubense strain 160527, a causal agent of Panama disease.</title>
        <authorList>
            <person name="Asai S."/>
            <person name="Ayukawa Y."/>
            <person name="Gan P."/>
            <person name="Masuda S."/>
            <person name="Komatsu K."/>
            <person name="Shirasu K."/>
            <person name="Arie T."/>
        </authorList>
    </citation>
    <scope>NUCLEOTIDE SEQUENCE [LARGE SCALE GENOMIC DNA]</scope>
    <source>
        <strain evidence="1 2">160527</strain>
    </source>
</reference>
<comment type="caution">
    <text evidence="1">The sequence shown here is derived from an EMBL/GenBank/DDBJ whole genome shotgun (WGS) entry which is preliminary data.</text>
</comment>
<protein>
    <submittedName>
        <fullName evidence="1">Uncharacterized protein</fullName>
    </submittedName>
</protein>